<dbReference type="EMBL" id="PEXQ01000066">
    <property type="protein sequence ID" value="PIU14445.1"/>
    <property type="molecule type" value="Genomic_DNA"/>
</dbReference>
<protein>
    <recommendedName>
        <fullName evidence="1">Glycogen debranching enzyme C-terminal domain-containing protein</fullName>
    </recommendedName>
</protein>
<evidence type="ECO:0000313" key="2">
    <source>
        <dbReference type="EMBL" id="PIU14445.1"/>
    </source>
</evidence>
<reference evidence="3" key="1">
    <citation type="submission" date="2017-09" db="EMBL/GenBank/DDBJ databases">
        <title>Depth-based differentiation of microbial function through sediment-hosted aquifers and enrichment of novel symbionts in the deep terrestrial subsurface.</title>
        <authorList>
            <person name="Probst A.J."/>
            <person name="Ladd B."/>
            <person name="Jarett J.K."/>
            <person name="Geller-Mcgrath D.E."/>
            <person name="Sieber C.M.K."/>
            <person name="Emerson J.B."/>
            <person name="Anantharaman K."/>
            <person name="Thomas B.C."/>
            <person name="Malmstrom R."/>
            <person name="Stieglmeier M."/>
            <person name="Klingl A."/>
            <person name="Woyke T."/>
            <person name="Ryan C.M."/>
            <person name="Banfield J.F."/>
        </authorList>
    </citation>
    <scope>NUCLEOTIDE SEQUENCE [LARGE SCALE GENOMIC DNA]</scope>
</reference>
<dbReference type="Proteomes" id="UP000229784">
    <property type="component" value="Unassembled WGS sequence"/>
</dbReference>
<sequence length="592" mass="69247">MKVVHYFNENNRVAKVVDGEKSFLLTNKIGGYLWWNSQTTSRYQGWFFVPDDLVGQKIFRLVESIEIENAPAVEEIKNNFWECEQKRGVITEKFFLPPFLDVFSYQISEKANLTVVLDIKETYNNQSNNRFYEIFYENGLILIRYTQPDLTFPEIWLAIKSDSQETKLVKKWLLKHYAFDRKRNSPPFERYVFSAIKLVAAQRIIFAASKEKQKVIDCVTYAADNLNVLKKKAQKETKKLSSFFYDPVIKDPELKMAFLCAKNSLQGLLVFDQKKKAKMLYAGLPWFFQPWQRDTALSLKALSFVNRSAGQTIFEKMLVAVIKGEKNDSAVDGWGWLFKRSEIFSFKRKFLLLAIEEFIKNGQINFSKACFLYHSRTSWMDTVARAPYGLETQTLLLNAYQLAQDNYEFWRKKFFYRKQKNKSHKYLREKFWNNEVLADGLFENQIADRTVRPNVFLAALAYNKLLSKDEWQRCFENILPHLWLDWGGLATLDKKNSAFQGKHTGEIPLSYHQGDSWFFINNLAALILAQNNKKKFNAYIEKILKASAYDILWQGIIGHHSELSSANNLLPEGCLCQAWSSAFFLELLKKLY</sequence>
<dbReference type="InterPro" id="IPR008928">
    <property type="entry name" value="6-hairpin_glycosidase_sf"/>
</dbReference>
<dbReference type="InterPro" id="IPR032790">
    <property type="entry name" value="GDE_C"/>
</dbReference>
<dbReference type="PANTHER" id="PTHR10569:SF2">
    <property type="entry name" value="GLYCOGEN DEBRANCHING ENZYME"/>
    <property type="match status" value="1"/>
</dbReference>
<dbReference type="InterPro" id="IPR010401">
    <property type="entry name" value="AGL/Gdb1"/>
</dbReference>
<dbReference type="GO" id="GO:0004134">
    <property type="term" value="F:4-alpha-glucanotransferase activity"/>
    <property type="evidence" value="ECO:0007669"/>
    <property type="project" value="InterPro"/>
</dbReference>
<dbReference type="Pfam" id="PF06202">
    <property type="entry name" value="GDE_C"/>
    <property type="match status" value="1"/>
</dbReference>
<dbReference type="AlphaFoldDB" id="A0A2M6XU28"/>
<comment type="caution">
    <text evidence="2">The sequence shown here is derived from an EMBL/GenBank/DDBJ whole genome shotgun (WGS) entry which is preliminary data.</text>
</comment>
<evidence type="ECO:0000259" key="1">
    <source>
        <dbReference type="Pfam" id="PF06202"/>
    </source>
</evidence>
<name>A0A2M6XU28_9BACT</name>
<feature type="domain" description="Glycogen debranching enzyme C-terminal" evidence="1">
    <location>
        <begin position="385"/>
        <end position="585"/>
    </location>
</feature>
<gene>
    <name evidence="2" type="ORF">COT20_02680</name>
</gene>
<dbReference type="SUPFAM" id="SSF48208">
    <property type="entry name" value="Six-hairpin glycosidases"/>
    <property type="match status" value="1"/>
</dbReference>
<organism evidence="2 3">
    <name type="scientific">bacterium (Candidatus Gribaldobacteria) CG08_land_8_20_14_0_20_39_15</name>
    <dbReference type="NCBI Taxonomy" id="2014273"/>
    <lineage>
        <taxon>Bacteria</taxon>
        <taxon>Candidatus Gribaldobacteria</taxon>
    </lineage>
</organism>
<dbReference type="GO" id="GO:0004135">
    <property type="term" value="F:amylo-alpha-1,6-glucosidase activity"/>
    <property type="evidence" value="ECO:0007669"/>
    <property type="project" value="InterPro"/>
</dbReference>
<proteinExistence type="predicted"/>
<dbReference type="PANTHER" id="PTHR10569">
    <property type="entry name" value="GLYCOGEN DEBRANCHING ENZYME"/>
    <property type="match status" value="1"/>
</dbReference>
<dbReference type="GO" id="GO:0005980">
    <property type="term" value="P:glycogen catabolic process"/>
    <property type="evidence" value="ECO:0007669"/>
    <property type="project" value="InterPro"/>
</dbReference>
<accession>A0A2M6XU28</accession>
<evidence type="ECO:0000313" key="3">
    <source>
        <dbReference type="Proteomes" id="UP000229784"/>
    </source>
</evidence>
<dbReference type="InterPro" id="IPR012341">
    <property type="entry name" value="6hp_glycosidase-like_sf"/>
</dbReference>
<dbReference type="Gene3D" id="1.50.10.10">
    <property type="match status" value="1"/>
</dbReference>